<dbReference type="AlphaFoldDB" id="M0ML20"/>
<dbReference type="OrthoDB" id="201809at2157"/>
<protein>
    <submittedName>
        <fullName evidence="1">Uncharacterized protein</fullName>
    </submittedName>
</protein>
<evidence type="ECO:0000313" key="2">
    <source>
        <dbReference type="Proteomes" id="UP000011607"/>
    </source>
</evidence>
<keyword evidence="2" id="KW-1185">Reference proteome</keyword>
<dbReference type="Proteomes" id="UP000011607">
    <property type="component" value="Unassembled WGS sequence"/>
</dbReference>
<organism evidence="1 2">
    <name type="scientific">Halobiforma nitratireducens JCM 10879</name>
    <dbReference type="NCBI Taxonomy" id="1227454"/>
    <lineage>
        <taxon>Archaea</taxon>
        <taxon>Methanobacteriati</taxon>
        <taxon>Methanobacteriota</taxon>
        <taxon>Stenosarchaea group</taxon>
        <taxon>Halobacteria</taxon>
        <taxon>Halobacteriales</taxon>
        <taxon>Natrialbaceae</taxon>
        <taxon>Halobiforma</taxon>
    </lineage>
</organism>
<proteinExistence type="predicted"/>
<evidence type="ECO:0000313" key="1">
    <source>
        <dbReference type="EMBL" id="EMA45130.1"/>
    </source>
</evidence>
<sequence length="106" mass="11882">MSDAEIEDVDQQLLFEDVETGERITKLDAAAGVDIPAVGEKITLADVEFEDTSNLVSALEKGDREYVVRDINRQFARATHTEPDPPTVFQFSIIRVLVAECERDEQ</sequence>
<name>M0ML20_9EURY</name>
<dbReference type="RefSeq" id="WP_006671482.1">
    <property type="nucleotide sequence ID" value="NZ_AOMA01000021.1"/>
</dbReference>
<reference evidence="1 2" key="1">
    <citation type="journal article" date="2014" name="PLoS Genet.">
        <title>Phylogenetically driven sequencing of extremely halophilic archaea reveals strategies for static and dynamic osmo-response.</title>
        <authorList>
            <person name="Becker E.A."/>
            <person name="Seitzer P.M."/>
            <person name="Tritt A."/>
            <person name="Larsen D."/>
            <person name="Krusor M."/>
            <person name="Yao A.I."/>
            <person name="Wu D."/>
            <person name="Madern D."/>
            <person name="Eisen J.A."/>
            <person name="Darling A.E."/>
            <person name="Facciotti M.T."/>
        </authorList>
    </citation>
    <scope>NUCLEOTIDE SEQUENCE [LARGE SCALE GENOMIC DNA]</scope>
    <source>
        <strain evidence="1 2">JCM 10879</strain>
    </source>
</reference>
<dbReference type="EMBL" id="AOMA01000021">
    <property type="protein sequence ID" value="EMA45130.1"/>
    <property type="molecule type" value="Genomic_DNA"/>
</dbReference>
<accession>M0ML20</accession>
<dbReference type="STRING" id="1227454.C446_02557"/>
<comment type="caution">
    <text evidence="1">The sequence shown here is derived from an EMBL/GenBank/DDBJ whole genome shotgun (WGS) entry which is preliminary data.</text>
</comment>
<gene>
    <name evidence="1" type="ORF">C446_02557</name>
</gene>